<reference evidence="2 3" key="1">
    <citation type="journal article" date="2023" name="Commun. Biol.">
        <title>Genome analysis of Parmales, the sister group of diatoms, reveals the evolutionary specialization of diatoms from phago-mixotrophs to photoautotrophs.</title>
        <authorList>
            <person name="Ban H."/>
            <person name="Sato S."/>
            <person name="Yoshikawa S."/>
            <person name="Yamada K."/>
            <person name="Nakamura Y."/>
            <person name="Ichinomiya M."/>
            <person name="Sato N."/>
            <person name="Blanc-Mathieu R."/>
            <person name="Endo H."/>
            <person name="Kuwata A."/>
            <person name="Ogata H."/>
        </authorList>
    </citation>
    <scope>NUCLEOTIDE SEQUENCE [LARGE SCALE GENOMIC DNA]</scope>
</reference>
<feature type="region of interest" description="Disordered" evidence="1">
    <location>
        <begin position="282"/>
        <end position="324"/>
    </location>
</feature>
<name>A0ABQ6N5I4_9STRA</name>
<feature type="non-terminal residue" evidence="2">
    <location>
        <position position="437"/>
    </location>
</feature>
<sequence length="437" mass="46880">MSESEPRSSLDPRSSREPRSSLDPPSTSPAPSTLSRTGNKLAASLIQAASAAVKTVVPVSIANRSLKGLGQAGARQADSPRVGTEWSNFHEIDTLLSGNILGKSGRTSVHAKPKEVLPILVGSLPKVLAPSESTGQASILPDDVCTEIAEQEYAVLMYRSLNTVNQNGTKTGSVAIHEIHLLMSCGVEGFDQRINISTLSDKAARVFAGEGHLGRLEANRRVARMPKQSSPQKPSRTDGFSGRSIGAADREIKLERVQIEGGISLRPTQFGCSSMAMDMSATVRTPQKPDDDTSSVSESVSEAASTRRTSFTSASLPSDPSTSASSIEAANTVLSFVMGAVPRLHKQFARYEEVDAAMFKRFEEHVLPNAPSPDSKEEKLLANAKEHAAKPWTRIPGTVKASLEYFRILVSTDGAWGKVTGEIDARALDVFAYLWHI</sequence>
<feature type="compositionally biased region" description="Low complexity" evidence="1">
    <location>
        <begin position="21"/>
        <end position="36"/>
    </location>
</feature>
<feature type="region of interest" description="Disordered" evidence="1">
    <location>
        <begin position="219"/>
        <end position="245"/>
    </location>
</feature>
<evidence type="ECO:0000313" key="2">
    <source>
        <dbReference type="EMBL" id="GMI40624.1"/>
    </source>
</evidence>
<feature type="compositionally biased region" description="Low complexity" evidence="1">
    <location>
        <begin position="294"/>
        <end position="324"/>
    </location>
</feature>
<dbReference type="EMBL" id="BRYB01002169">
    <property type="protein sequence ID" value="GMI40624.1"/>
    <property type="molecule type" value="Genomic_DNA"/>
</dbReference>
<evidence type="ECO:0000256" key="1">
    <source>
        <dbReference type="SAM" id="MobiDB-lite"/>
    </source>
</evidence>
<gene>
    <name evidence="2" type="ORF">TeGR_g6342</name>
</gene>
<accession>A0ABQ6N5I4</accession>
<feature type="compositionally biased region" description="Basic and acidic residues" evidence="1">
    <location>
        <begin position="1"/>
        <end position="20"/>
    </location>
</feature>
<feature type="region of interest" description="Disordered" evidence="1">
    <location>
        <begin position="1"/>
        <end position="36"/>
    </location>
</feature>
<organism evidence="2 3">
    <name type="scientific">Tetraparma gracilis</name>
    <dbReference type="NCBI Taxonomy" id="2962635"/>
    <lineage>
        <taxon>Eukaryota</taxon>
        <taxon>Sar</taxon>
        <taxon>Stramenopiles</taxon>
        <taxon>Ochrophyta</taxon>
        <taxon>Bolidophyceae</taxon>
        <taxon>Parmales</taxon>
        <taxon>Triparmaceae</taxon>
        <taxon>Tetraparma</taxon>
    </lineage>
</organism>
<dbReference type="Proteomes" id="UP001165060">
    <property type="component" value="Unassembled WGS sequence"/>
</dbReference>
<proteinExistence type="predicted"/>
<protein>
    <submittedName>
        <fullName evidence="2">Uncharacterized protein</fullName>
    </submittedName>
</protein>
<keyword evidence="3" id="KW-1185">Reference proteome</keyword>
<evidence type="ECO:0000313" key="3">
    <source>
        <dbReference type="Proteomes" id="UP001165060"/>
    </source>
</evidence>
<comment type="caution">
    <text evidence="2">The sequence shown here is derived from an EMBL/GenBank/DDBJ whole genome shotgun (WGS) entry which is preliminary data.</text>
</comment>